<reference evidence="3" key="1">
    <citation type="journal article" date="2013" name="J. Plant Res.">
        <title>Effect of fungi and light on seed germination of three Opuntia species from semiarid lands of central Mexico.</title>
        <authorList>
            <person name="Delgado-Sanchez P."/>
            <person name="Jimenez-Bremont J.F."/>
            <person name="Guerrero-Gonzalez Mde L."/>
            <person name="Flores J."/>
        </authorList>
    </citation>
    <scope>NUCLEOTIDE SEQUENCE</scope>
    <source>
        <tissue evidence="3">Cladode</tissue>
    </source>
</reference>
<evidence type="ECO:0000256" key="1">
    <source>
        <dbReference type="ARBA" id="ARBA00009995"/>
    </source>
</evidence>
<reference evidence="3" key="2">
    <citation type="submission" date="2020-07" db="EMBL/GenBank/DDBJ databases">
        <authorList>
            <person name="Vera ALvarez R."/>
            <person name="Arias-Moreno D.M."/>
            <person name="Jimenez-Jacinto V."/>
            <person name="Jimenez-Bremont J.F."/>
            <person name="Swaminathan K."/>
            <person name="Moose S.P."/>
            <person name="Guerrero-Gonzalez M.L."/>
            <person name="Marino-Ramirez L."/>
            <person name="Landsman D."/>
            <person name="Rodriguez-Kessler M."/>
            <person name="Delgado-Sanchez P."/>
        </authorList>
    </citation>
    <scope>NUCLEOTIDE SEQUENCE</scope>
    <source>
        <tissue evidence="3">Cladode</tissue>
    </source>
</reference>
<dbReference type="AlphaFoldDB" id="A0A7C9ER65"/>
<dbReference type="GO" id="GO:0035251">
    <property type="term" value="F:UDP-glucosyltransferase activity"/>
    <property type="evidence" value="ECO:0007669"/>
    <property type="project" value="TreeGrafter"/>
</dbReference>
<organism evidence="3">
    <name type="scientific">Opuntia streptacantha</name>
    <name type="common">Prickly pear cactus</name>
    <name type="synonym">Opuntia cardona</name>
    <dbReference type="NCBI Taxonomy" id="393608"/>
    <lineage>
        <taxon>Eukaryota</taxon>
        <taxon>Viridiplantae</taxon>
        <taxon>Streptophyta</taxon>
        <taxon>Embryophyta</taxon>
        <taxon>Tracheophyta</taxon>
        <taxon>Spermatophyta</taxon>
        <taxon>Magnoliopsida</taxon>
        <taxon>eudicotyledons</taxon>
        <taxon>Gunneridae</taxon>
        <taxon>Pentapetalae</taxon>
        <taxon>Caryophyllales</taxon>
        <taxon>Cactineae</taxon>
        <taxon>Cactaceae</taxon>
        <taxon>Opuntioideae</taxon>
        <taxon>Opuntia</taxon>
    </lineage>
</organism>
<comment type="similarity">
    <text evidence="1">Belongs to the UDP-glycosyltransferase family.</text>
</comment>
<dbReference type="EMBL" id="GISG01265793">
    <property type="protein sequence ID" value="MBA4675062.1"/>
    <property type="molecule type" value="Transcribed_RNA"/>
</dbReference>
<evidence type="ECO:0000313" key="3">
    <source>
        <dbReference type="EMBL" id="MBA4675062.1"/>
    </source>
</evidence>
<accession>A0A7C9ER65</accession>
<dbReference type="PANTHER" id="PTHR48047">
    <property type="entry name" value="GLYCOSYLTRANSFERASE"/>
    <property type="match status" value="1"/>
</dbReference>
<name>A0A7C9ER65_OPUST</name>
<dbReference type="PANTHER" id="PTHR48047:SF107">
    <property type="entry name" value="UDP-GLYCOSYLTRANSFERASE 92A1-LIKE"/>
    <property type="match status" value="1"/>
</dbReference>
<dbReference type="SUPFAM" id="SSF53756">
    <property type="entry name" value="UDP-Glycosyltransferase/glycogen phosphorylase"/>
    <property type="match status" value="1"/>
</dbReference>
<dbReference type="FunFam" id="3.40.50.2000:FF:000056">
    <property type="entry name" value="Glycosyltransferase"/>
    <property type="match status" value="1"/>
</dbReference>
<dbReference type="Gene3D" id="3.40.50.2000">
    <property type="entry name" value="Glycogen Phosphorylase B"/>
    <property type="match status" value="2"/>
</dbReference>
<dbReference type="InterPro" id="IPR002213">
    <property type="entry name" value="UDP_glucos_trans"/>
</dbReference>
<protein>
    <submittedName>
        <fullName evidence="3">Uncharacterized protein</fullName>
    </submittedName>
</protein>
<dbReference type="Pfam" id="PF00201">
    <property type="entry name" value="UDPGT"/>
    <property type="match status" value="1"/>
</dbReference>
<keyword evidence="2" id="KW-0808">Transferase</keyword>
<dbReference type="CDD" id="cd03784">
    <property type="entry name" value="GT1_Gtf-like"/>
    <property type="match status" value="1"/>
</dbReference>
<evidence type="ECO:0000256" key="2">
    <source>
        <dbReference type="ARBA" id="ARBA00022679"/>
    </source>
</evidence>
<sequence length="222" mass="25348">MSLWLHLPHRNLSDGEDFSLPGFPENHRFRRSQLHRFLRCADGSDQWSRFFQPQIRFSMCSSGWLCNSVEEIEPLGFEILRNYLKSPVWAVGPLIPDPPPVDKSSSSSDKCIQWLNSQKTDSVLYISFGSQNTISPTQMMELAMGLELTGKPFLWAIRPPFGFDINGEFRPEWLPNGFEERVKNNKQGILVHKWAPQTEILGHQSTGGFLSHCGWNSVLEGL</sequence>
<proteinExistence type="inferred from homology"/>